<comment type="caution">
    <text evidence="2">The sequence shown here is derived from an EMBL/GenBank/DDBJ whole genome shotgun (WGS) entry which is preliminary data.</text>
</comment>
<feature type="region of interest" description="Disordered" evidence="1">
    <location>
        <begin position="192"/>
        <end position="212"/>
    </location>
</feature>
<proteinExistence type="predicted"/>
<evidence type="ECO:0000313" key="2">
    <source>
        <dbReference type="EMBL" id="MBT0994587.1"/>
    </source>
</evidence>
<organism evidence="2 3">
    <name type="scientific">Cellulomonas fulva</name>
    <dbReference type="NCBI Taxonomy" id="2835530"/>
    <lineage>
        <taxon>Bacteria</taxon>
        <taxon>Bacillati</taxon>
        <taxon>Actinomycetota</taxon>
        <taxon>Actinomycetes</taxon>
        <taxon>Micrococcales</taxon>
        <taxon>Cellulomonadaceae</taxon>
        <taxon>Cellulomonas</taxon>
    </lineage>
</organism>
<accession>A0ABS5TZR4</accession>
<sequence length="334" mass="34686">MTTAVVATDPWQLEAVRAAAAAGAFADDAPVLLVVATLDPVPEVQDSLLTRLDRAGRACFDEVHDLDALVAPQHPAAWDARDLAEGADRARSALGGVDRVVRPAGAARPPVLPLLLPAAREVLLVGDLLDVALLRSGTTGSPDADVVTNADLAPLAPADRLPGRDGSARAAVRWTAPARTGDAASDLAAARRACGGDGPGTTSGGAPATHPMSADDRDALLAAVGVLAAGRHGVPGEPAAADLARARARLRAAARRPGLEELGGWSAAAARAARRRRGAAGRARLVLGVRRVRGALRRRVDRLLRRVWERRVLARAARDVRDPRVVGATTRRAR</sequence>
<dbReference type="RefSeq" id="WP_214349832.1">
    <property type="nucleotide sequence ID" value="NZ_JAHBOH010000001.1"/>
</dbReference>
<dbReference type="EMBL" id="JAHBOH010000001">
    <property type="protein sequence ID" value="MBT0994587.1"/>
    <property type="molecule type" value="Genomic_DNA"/>
</dbReference>
<evidence type="ECO:0000313" key="3">
    <source>
        <dbReference type="Proteomes" id="UP000722125"/>
    </source>
</evidence>
<protein>
    <submittedName>
        <fullName evidence="2">Uncharacterized protein</fullName>
    </submittedName>
</protein>
<dbReference type="Proteomes" id="UP000722125">
    <property type="component" value="Unassembled WGS sequence"/>
</dbReference>
<gene>
    <name evidence="2" type="ORF">KIN34_09840</name>
</gene>
<name>A0ABS5TZR4_9CELL</name>
<reference evidence="2 3" key="1">
    <citation type="submission" date="2021-05" db="EMBL/GenBank/DDBJ databases">
        <title>Description of Cellulomonas sp. DKR-3 sp. nov.</title>
        <authorList>
            <person name="Dahal R.H."/>
            <person name="Chaudhary D.K."/>
        </authorList>
    </citation>
    <scope>NUCLEOTIDE SEQUENCE [LARGE SCALE GENOMIC DNA]</scope>
    <source>
        <strain evidence="2 3">DKR-3</strain>
    </source>
</reference>
<evidence type="ECO:0000256" key="1">
    <source>
        <dbReference type="SAM" id="MobiDB-lite"/>
    </source>
</evidence>
<keyword evidence="3" id="KW-1185">Reference proteome</keyword>